<evidence type="ECO:0000313" key="1">
    <source>
        <dbReference type="EMBL" id="ACZ07716.1"/>
    </source>
</evidence>
<accession>D1AR28</accession>
<keyword evidence="2" id="KW-1185">Reference proteome</keyword>
<dbReference type="STRING" id="526218.Sterm_0844"/>
<evidence type="ECO:0000313" key="2">
    <source>
        <dbReference type="Proteomes" id="UP000000845"/>
    </source>
</evidence>
<reference evidence="1 2" key="2">
    <citation type="journal article" date="2010" name="Stand. Genomic Sci.">
        <title>Complete genome sequence of Sebaldella termitidis type strain (NCTC 11300).</title>
        <authorList>
            <person name="Harmon-Smith M."/>
            <person name="Celia L."/>
            <person name="Chertkov O."/>
            <person name="Lapidus A."/>
            <person name="Copeland A."/>
            <person name="Glavina Del Rio T."/>
            <person name="Nolan M."/>
            <person name="Lucas S."/>
            <person name="Tice H."/>
            <person name="Cheng J.F."/>
            <person name="Han C."/>
            <person name="Detter J.C."/>
            <person name="Bruce D."/>
            <person name="Goodwin L."/>
            <person name="Pitluck S."/>
            <person name="Pati A."/>
            <person name="Liolios K."/>
            <person name="Ivanova N."/>
            <person name="Mavromatis K."/>
            <person name="Mikhailova N."/>
            <person name="Chen A."/>
            <person name="Palaniappan K."/>
            <person name="Land M."/>
            <person name="Hauser L."/>
            <person name="Chang Y.J."/>
            <person name="Jeffries C.D."/>
            <person name="Brettin T."/>
            <person name="Goker M."/>
            <person name="Beck B."/>
            <person name="Bristow J."/>
            <person name="Eisen J.A."/>
            <person name="Markowitz V."/>
            <person name="Hugenholtz P."/>
            <person name="Kyrpides N.C."/>
            <person name="Klenk H.P."/>
            <person name="Chen F."/>
        </authorList>
    </citation>
    <scope>NUCLEOTIDE SEQUENCE [LARGE SCALE GENOMIC DNA]</scope>
    <source>
        <strain evidence="2">ATCC 33386 / NCTC 11300</strain>
    </source>
</reference>
<name>D1AR28_SEBTE</name>
<reference evidence="2" key="1">
    <citation type="submission" date="2009-09" db="EMBL/GenBank/DDBJ databases">
        <title>The complete chromosome of Sebaldella termitidis ATCC 33386.</title>
        <authorList>
            <consortium name="US DOE Joint Genome Institute (JGI-PGF)"/>
            <person name="Lucas S."/>
            <person name="Copeland A."/>
            <person name="Lapidus A."/>
            <person name="Glavina del Rio T."/>
            <person name="Dalin E."/>
            <person name="Tice H."/>
            <person name="Bruce D."/>
            <person name="Goodwin L."/>
            <person name="Pitluck S."/>
            <person name="Kyrpides N."/>
            <person name="Mavromatis K."/>
            <person name="Ivanova N."/>
            <person name="Mikhailova N."/>
            <person name="Sims D."/>
            <person name="Meincke L."/>
            <person name="Brettin T."/>
            <person name="Detter J.C."/>
            <person name="Han C."/>
            <person name="Larimer F."/>
            <person name="Land M."/>
            <person name="Hauser L."/>
            <person name="Markowitz V."/>
            <person name="Cheng J.F."/>
            <person name="Hugenholtz P."/>
            <person name="Woyke T."/>
            <person name="Wu D."/>
            <person name="Eisen J.A."/>
        </authorList>
    </citation>
    <scope>NUCLEOTIDE SEQUENCE [LARGE SCALE GENOMIC DNA]</scope>
    <source>
        <strain evidence="2">ATCC 33386 / NCTC 11300</strain>
    </source>
</reference>
<evidence type="ECO:0008006" key="3">
    <source>
        <dbReference type="Google" id="ProtNLM"/>
    </source>
</evidence>
<dbReference type="HOGENOM" id="CLU_215968_0_0_0"/>
<sequence length="53" mass="6097">MKKVRVRCKFCGRHVIGLEIEGQVKGNWKCKKCGRDNNISVFDKNIENAQSKC</sequence>
<dbReference type="AlphaFoldDB" id="D1AR28"/>
<organism evidence="1 2">
    <name type="scientific">Sebaldella termitidis (strain ATCC 33386 / NCTC 11300)</name>
    <dbReference type="NCBI Taxonomy" id="526218"/>
    <lineage>
        <taxon>Bacteria</taxon>
        <taxon>Fusobacteriati</taxon>
        <taxon>Fusobacteriota</taxon>
        <taxon>Fusobacteriia</taxon>
        <taxon>Fusobacteriales</taxon>
        <taxon>Leptotrichiaceae</taxon>
        <taxon>Sebaldella</taxon>
    </lineage>
</organism>
<dbReference type="RefSeq" id="WP_012860312.1">
    <property type="nucleotide sequence ID" value="NC_013517.1"/>
</dbReference>
<gene>
    <name evidence="1" type="ordered locus">Sterm_0844</name>
</gene>
<dbReference type="Proteomes" id="UP000000845">
    <property type="component" value="Chromosome"/>
</dbReference>
<proteinExistence type="predicted"/>
<protein>
    <recommendedName>
        <fullName evidence="3">Mu-like prophage protein Com</fullName>
    </recommendedName>
</protein>
<dbReference type="EMBL" id="CP001739">
    <property type="protein sequence ID" value="ACZ07716.1"/>
    <property type="molecule type" value="Genomic_DNA"/>
</dbReference>
<dbReference type="KEGG" id="str:Sterm_0844"/>